<name>A0A5K3FYR8_MESCO</name>
<reference evidence="1" key="1">
    <citation type="submission" date="2019-11" db="UniProtKB">
        <authorList>
            <consortium name="WormBaseParasite"/>
        </authorList>
    </citation>
    <scope>IDENTIFICATION</scope>
</reference>
<evidence type="ECO:0000313" key="1">
    <source>
        <dbReference type="WBParaSite" id="MCU_013356-RA"/>
    </source>
</evidence>
<accession>A0A5K3FYR8</accession>
<protein>
    <submittedName>
        <fullName evidence="1">Neur_chan_memb domain-containing protein</fullName>
    </submittedName>
</protein>
<proteinExistence type="predicted"/>
<dbReference type="WBParaSite" id="MCU_013356-RA">
    <property type="protein sequence ID" value="MCU_013356-RA"/>
    <property type="gene ID" value="MCU_013356"/>
</dbReference>
<sequence length="218" mass="24856">MLQYNRDTTTVLVELRVIRSLRLITLTRHFEYLGRRPRCGSMTTPVASSLTLFYGTRANFGTRFPITNQHQITTFVSLTTFLILVVTATTNNYRPFLENYLFFISESFLSALTKVTAETFMNFTFNEIAKTKRKQRQQRESSEYRSPPIVATVSALVTNQSPSSQIDKLSVALRSSPMAQDASIRQSIANMTERTHIRFNGQKIKMPVDFLLNTGTFG</sequence>
<dbReference type="AlphaFoldDB" id="A0A5K3FYR8"/>
<organism evidence="1">
    <name type="scientific">Mesocestoides corti</name>
    <name type="common">Flatworm</name>
    <dbReference type="NCBI Taxonomy" id="53468"/>
    <lineage>
        <taxon>Eukaryota</taxon>
        <taxon>Metazoa</taxon>
        <taxon>Spiralia</taxon>
        <taxon>Lophotrochozoa</taxon>
        <taxon>Platyhelminthes</taxon>
        <taxon>Cestoda</taxon>
        <taxon>Eucestoda</taxon>
        <taxon>Cyclophyllidea</taxon>
        <taxon>Mesocestoididae</taxon>
        <taxon>Mesocestoides</taxon>
    </lineage>
</organism>